<dbReference type="AlphaFoldDB" id="A0A5N0ED01"/>
<evidence type="ECO:0000259" key="1">
    <source>
        <dbReference type="Pfam" id="PF22522"/>
    </source>
</evidence>
<protein>
    <recommendedName>
        <fullName evidence="1">DUF6998 domain-containing protein</fullName>
    </recommendedName>
</protein>
<dbReference type="Pfam" id="PF22522">
    <property type="entry name" value="DUF6998"/>
    <property type="match status" value="1"/>
</dbReference>
<proteinExistence type="predicted"/>
<dbReference type="EMBL" id="VXLC01000014">
    <property type="protein sequence ID" value="KAA8886084.1"/>
    <property type="molecule type" value="Genomic_DNA"/>
</dbReference>
<evidence type="ECO:0000313" key="2">
    <source>
        <dbReference type="EMBL" id="KAA8886084.1"/>
    </source>
</evidence>
<sequence length="175" mass="19489">MDVDLTGCAVPELLRLWAGTMAELNARGLVRTNNNPVGDLAESIAYEHYGGERGSFSQKGWDIRTPGGERIQVKGTRRTAGRRRNLSAIRDSDYDIVLVVTFDENFDLTECFTLTRATVEAEFNRRPHVNGRIITVTNRLLASDLITLVDLRGAYQRISAPREPPETVNTAGDVR</sequence>
<dbReference type="RefSeq" id="WP_150404657.1">
    <property type="nucleotide sequence ID" value="NZ_VXLC01000014.1"/>
</dbReference>
<evidence type="ECO:0000313" key="3">
    <source>
        <dbReference type="Proteomes" id="UP000323876"/>
    </source>
</evidence>
<comment type="caution">
    <text evidence="2">The sequence shown here is derived from an EMBL/GenBank/DDBJ whole genome shotgun (WGS) entry which is preliminary data.</text>
</comment>
<dbReference type="InterPro" id="IPR054267">
    <property type="entry name" value="DUF6998"/>
</dbReference>
<gene>
    <name evidence="2" type="ORF">F3087_26105</name>
</gene>
<keyword evidence="3" id="KW-1185">Reference proteome</keyword>
<organism evidence="2 3">
    <name type="scientific">Nocardia colli</name>
    <dbReference type="NCBI Taxonomy" id="2545717"/>
    <lineage>
        <taxon>Bacteria</taxon>
        <taxon>Bacillati</taxon>
        <taxon>Actinomycetota</taxon>
        <taxon>Actinomycetes</taxon>
        <taxon>Mycobacteriales</taxon>
        <taxon>Nocardiaceae</taxon>
        <taxon>Nocardia</taxon>
    </lineage>
</organism>
<dbReference type="OrthoDB" id="4471973at2"/>
<accession>A0A5N0ED01</accession>
<feature type="domain" description="DUF6998" evidence="1">
    <location>
        <begin position="37"/>
        <end position="138"/>
    </location>
</feature>
<dbReference type="Proteomes" id="UP000323876">
    <property type="component" value="Unassembled WGS sequence"/>
</dbReference>
<reference evidence="2 3" key="1">
    <citation type="submission" date="2019-09" db="EMBL/GenBank/DDBJ databases">
        <authorList>
            <person name="Wang X."/>
        </authorList>
    </citation>
    <scope>NUCLEOTIDE SEQUENCE [LARGE SCALE GENOMIC DNA]</scope>
    <source>
        <strain evidence="2 3">CICC 11023</strain>
    </source>
</reference>
<name>A0A5N0ED01_9NOCA</name>